<evidence type="ECO:0000313" key="1">
    <source>
        <dbReference type="EMBL" id="ODV85011.1"/>
    </source>
</evidence>
<gene>
    <name evidence="1" type="ORF">CANARDRAFT_28735</name>
</gene>
<protein>
    <submittedName>
        <fullName evidence="1">Uncharacterized protein</fullName>
    </submittedName>
</protein>
<name>A0A1E4SZX7_9ASCO</name>
<proteinExistence type="predicted"/>
<sequence length="53" mass="5793">MGLGLGRRLRLRLGLGLGLCPVYLRIIDASNPINRSPFSPFCIYRDTESGVGT</sequence>
<dbReference type="Proteomes" id="UP000094801">
    <property type="component" value="Unassembled WGS sequence"/>
</dbReference>
<dbReference type="EMBL" id="KV453854">
    <property type="protein sequence ID" value="ODV85011.1"/>
    <property type="molecule type" value="Genomic_DNA"/>
</dbReference>
<accession>A0A1E4SZX7</accession>
<reference evidence="2" key="1">
    <citation type="submission" date="2016-04" db="EMBL/GenBank/DDBJ databases">
        <title>Comparative genomics of biotechnologically important yeasts.</title>
        <authorList>
            <consortium name="DOE Joint Genome Institute"/>
            <person name="Riley R."/>
            <person name="Haridas S."/>
            <person name="Wolfe K.H."/>
            <person name="Lopes M.R."/>
            <person name="Hittinger C.T."/>
            <person name="Goker M."/>
            <person name="Salamov A."/>
            <person name="Wisecaver J."/>
            <person name="Long T.M."/>
            <person name="Aerts A.L."/>
            <person name="Barry K."/>
            <person name="Choi C."/>
            <person name="Clum A."/>
            <person name="Coughlan A.Y."/>
            <person name="Deshpande S."/>
            <person name="Douglass A.P."/>
            <person name="Hanson S.J."/>
            <person name="Klenk H.-P."/>
            <person name="Labutti K."/>
            <person name="Lapidus A."/>
            <person name="Lindquist E."/>
            <person name="Lipzen A."/>
            <person name="Meier-Kolthoff J.P."/>
            <person name="Ohm R.A."/>
            <person name="Otillar R.P."/>
            <person name="Pangilinan J."/>
            <person name="Peng Y."/>
            <person name="Rokas A."/>
            <person name="Rosa C.A."/>
            <person name="Scheuner C."/>
            <person name="Sibirny A.A."/>
            <person name="Slot J.C."/>
            <person name="Stielow J.B."/>
            <person name="Sun H."/>
            <person name="Kurtzman C.P."/>
            <person name="Blackwell M."/>
            <person name="Grigoriev I.V."/>
            <person name="Jeffries T.W."/>
        </authorList>
    </citation>
    <scope>NUCLEOTIDE SEQUENCE [LARGE SCALE GENOMIC DNA]</scope>
    <source>
        <strain evidence="2">NRRL YB-2248</strain>
    </source>
</reference>
<keyword evidence="2" id="KW-1185">Reference proteome</keyword>
<evidence type="ECO:0000313" key="2">
    <source>
        <dbReference type="Proteomes" id="UP000094801"/>
    </source>
</evidence>
<organism evidence="1 2">
    <name type="scientific">[Candida] arabinofermentans NRRL YB-2248</name>
    <dbReference type="NCBI Taxonomy" id="983967"/>
    <lineage>
        <taxon>Eukaryota</taxon>
        <taxon>Fungi</taxon>
        <taxon>Dikarya</taxon>
        <taxon>Ascomycota</taxon>
        <taxon>Saccharomycotina</taxon>
        <taxon>Pichiomycetes</taxon>
        <taxon>Pichiales</taxon>
        <taxon>Pichiaceae</taxon>
        <taxon>Ogataea</taxon>
        <taxon>Ogataea/Candida clade</taxon>
    </lineage>
</organism>
<dbReference type="AlphaFoldDB" id="A0A1E4SZX7"/>